<dbReference type="InterPro" id="IPR035097">
    <property type="entry name" value="M29_N-terminal"/>
</dbReference>
<evidence type="ECO:0000313" key="11">
    <source>
        <dbReference type="Proteomes" id="UP000182840"/>
    </source>
</evidence>
<keyword evidence="8" id="KW-0378">Hydrolase</keyword>
<dbReference type="GO" id="GO:0008237">
    <property type="term" value="F:metallopeptidase activity"/>
    <property type="evidence" value="ECO:0007669"/>
    <property type="project" value="UniProtKB-KW"/>
</dbReference>
<dbReference type="GO" id="GO:0004177">
    <property type="term" value="F:aminopeptidase activity"/>
    <property type="evidence" value="ECO:0007669"/>
    <property type="project" value="UniProtKB-KW"/>
</dbReference>
<evidence type="ECO:0000256" key="4">
    <source>
        <dbReference type="ARBA" id="ARBA00008236"/>
    </source>
</evidence>
<evidence type="ECO:0000256" key="6">
    <source>
        <dbReference type="ARBA" id="ARBA00022670"/>
    </source>
</evidence>
<evidence type="ECO:0000256" key="8">
    <source>
        <dbReference type="ARBA" id="ARBA00022801"/>
    </source>
</evidence>
<comment type="cofactor">
    <cofactor evidence="3">
        <name>Zn(2+)</name>
        <dbReference type="ChEBI" id="CHEBI:29105"/>
    </cofactor>
</comment>
<comment type="cofactor">
    <cofactor evidence="2">
        <name>Mg(2+)</name>
        <dbReference type="ChEBI" id="CHEBI:18420"/>
    </cofactor>
</comment>
<keyword evidence="9" id="KW-0482">Metalloprotease</keyword>
<evidence type="ECO:0000256" key="7">
    <source>
        <dbReference type="ARBA" id="ARBA00022723"/>
    </source>
</evidence>
<dbReference type="InterPro" id="IPR000787">
    <property type="entry name" value="Peptidase_M29"/>
</dbReference>
<gene>
    <name evidence="10" type="ORF">BSQ44_06820</name>
</gene>
<dbReference type="Pfam" id="PF02073">
    <property type="entry name" value="Peptidase_M29"/>
    <property type="match status" value="1"/>
</dbReference>
<accession>A0A1L3SNY4</accession>
<dbReference type="Gene3D" id="3.40.1830.10">
    <property type="entry name" value="Thermophilic metalloprotease (M29)"/>
    <property type="match status" value="1"/>
</dbReference>
<dbReference type="EMBL" id="CP018171">
    <property type="protein sequence ID" value="APH71113.1"/>
    <property type="molecule type" value="Genomic_DNA"/>
</dbReference>
<evidence type="ECO:0000313" key="10">
    <source>
        <dbReference type="EMBL" id="APH71113.1"/>
    </source>
</evidence>
<dbReference type="PRINTS" id="PR00919">
    <property type="entry name" value="THERMOPTASE"/>
</dbReference>
<keyword evidence="5 10" id="KW-0031">Aminopeptidase</keyword>
<evidence type="ECO:0000256" key="1">
    <source>
        <dbReference type="ARBA" id="ARBA00001941"/>
    </source>
</evidence>
<dbReference type="KEGG" id="meso:BSQ44_06820"/>
<dbReference type="PANTHER" id="PTHR34448">
    <property type="entry name" value="AMINOPEPTIDASE"/>
    <property type="match status" value="1"/>
</dbReference>
<dbReference type="STRING" id="1670800.BSQ44_06820"/>
<comment type="similarity">
    <text evidence="4">Belongs to the peptidase M29 family.</text>
</comment>
<dbReference type="PANTHER" id="PTHR34448:SF3">
    <property type="entry name" value="AMINOPEPTIDASE AMPS"/>
    <property type="match status" value="1"/>
</dbReference>
<dbReference type="AlphaFoldDB" id="A0A1L3SNY4"/>
<dbReference type="SUPFAM" id="SSF144052">
    <property type="entry name" value="Thermophilic metalloprotease-like"/>
    <property type="match status" value="1"/>
</dbReference>
<reference evidence="11" key="1">
    <citation type="submission" date="2016-11" db="EMBL/GenBank/DDBJ databases">
        <title>Mesorhizobium oceanicum sp. nov., isolated from deep seawater in South China Sea.</title>
        <authorList>
            <person name="Fu G.-Y."/>
        </authorList>
    </citation>
    <scope>NUCLEOTIDE SEQUENCE [LARGE SCALE GENOMIC DNA]</scope>
    <source>
        <strain evidence="11">B7</strain>
    </source>
</reference>
<dbReference type="GO" id="GO:0046872">
    <property type="term" value="F:metal ion binding"/>
    <property type="evidence" value="ECO:0007669"/>
    <property type="project" value="UniProtKB-KW"/>
</dbReference>
<proteinExistence type="inferred from homology"/>
<comment type="cofactor">
    <cofactor evidence="1">
        <name>Co(2+)</name>
        <dbReference type="ChEBI" id="CHEBI:48828"/>
    </cofactor>
</comment>
<keyword evidence="6" id="KW-0645">Protease</keyword>
<evidence type="ECO:0000256" key="9">
    <source>
        <dbReference type="ARBA" id="ARBA00023049"/>
    </source>
</evidence>
<dbReference type="InterPro" id="IPR052170">
    <property type="entry name" value="M29_Exopeptidase"/>
</dbReference>
<dbReference type="OrthoDB" id="9803993at2"/>
<sequence>MTSHPRAISASIDPIKLDRLAEVAVKVGLQLQPGQDLVMTAPVASLPLVRRIAEHAYKAGAGLVTPFLSDEEVTLARFRHAAEESFDRAAGWLYEGMGKAFAGNAARLAIAGDNPMLLSGQDPAKVSRANKANSMAYQPALEKIAGFDINWNIVSYPNPSWAKVVFTGDEEDLAVAKLAEAIFAASRVDNDDPVSAWAAHNAALRTRTEWLNGKNFSALRFTGPGTDLTVGLADGHEWHGGASTAKNGITCNPNIPTEEVFTTPHARRVDGRVVSTKPLSYQGTLIDGIEVRFEEGRIVEAKAARGQDVLDKVLDTDEGARRLGEVALVPHSSPISQSGLLFYNTLFDENAASHIALGQCYSKCFRDGATMTPDQIATAGGNKSFIHIDWMIGSGEIDVDGIAADGSSEPVMRKGEWA</sequence>
<evidence type="ECO:0000256" key="2">
    <source>
        <dbReference type="ARBA" id="ARBA00001946"/>
    </source>
</evidence>
<keyword evidence="11" id="KW-1185">Reference proteome</keyword>
<evidence type="ECO:0000256" key="3">
    <source>
        <dbReference type="ARBA" id="ARBA00001947"/>
    </source>
</evidence>
<dbReference type="Proteomes" id="UP000182840">
    <property type="component" value="Chromosome"/>
</dbReference>
<dbReference type="RefSeq" id="WP_072602518.1">
    <property type="nucleotide sequence ID" value="NZ_CP018171.1"/>
</dbReference>
<keyword evidence="7" id="KW-0479">Metal-binding</keyword>
<organism evidence="10 11">
    <name type="scientific">Aquibium oceanicum</name>
    <dbReference type="NCBI Taxonomy" id="1670800"/>
    <lineage>
        <taxon>Bacteria</taxon>
        <taxon>Pseudomonadati</taxon>
        <taxon>Pseudomonadota</taxon>
        <taxon>Alphaproteobacteria</taxon>
        <taxon>Hyphomicrobiales</taxon>
        <taxon>Phyllobacteriaceae</taxon>
        <taxon>Aquibium</taxon>
    </lineage>
</organism>
<name>A0A1L3SNY4_9HYPH</name>
<evidence type="ECO:0000256" key="5">
    <source>
        <dbReference type="ARBA" id="ARBA00022438"/>
    </source>
</evidence>
<dbReference type="GO" id="GO:0006508">
    <property type="term" value="P:proteolysis"/>
    <property type="evidence" value="ECO:0007669"/>
    <property type="project" value="UniProtKB-KW"/>
</dbReference>
<protein>
    <submittedName>
        <fullName evidence="10">Aminopeptidase</fullName>
    </submittedName>
</protein>